<proteinExistence type="predicted"/>
<dbReference type="Proteomes" id="UP000024635">
    <property type="component" value="Unassembled WGS sequence"/>
</dbReference>
<dbReference type="EMBL" id="JARK01001436">
    <property type="protein sequence ID" value="EYC02387.1"/>
    <property type="molecule type" value="Genomic_DNA"/>
</dbReference>
<dbReference type="AlphaFoldDB" id="A0A016TIA1"/>
<keyword evidence="2" id="KW-1185">Reference proteome</keyword>
<evidence type="ECO:0000313" key="1">
    <source>
        <dbReference type="EMBL" id="EYC02387.1"/>
    </source>
</evidence>
<organism evidence="1 2">
    <name type="scientific">Ancylostoma ceylanicum</name>
    <dbReference type="NCBI Taxonomy" id="53326"/>
    <lineage>
        <taxon>Eukaryota</taxon>
        <taxon>Metazoa</taxon>
        <taxon>Ecdysozoa</taxon>
        <taxon>Nematoda</taxon>
        <taxon>Chromadorea</taxon>
        <taxon>Rhabditida</taxon>
        <taxon>Rhabditina</taxon>
        <taxon>Rhabditomorpha</taxon>
        <taxon>Strongyloidea</taxon>
        <taxon>Ancylostomatidae</taxon>
        <taxon>Ancylostomatinae</taxon>
        <taxon>Ancylostoma</taxon>
    </lineage>
</organism>
<reference evidence="2" key="1">
    <citation type="journal article" date="2015" name="Nat. Genet.">
        <title>The genome and transcriptome of the zoonotic hookworm Ancylostoma ceylanicum identify infection-specific gene families.</title>
        <authorList>
            <person name="Schwarz E.M."/>
            <person name="Hu Y."/>
            <person name="Antoshechkin I."/>
            <person name="Miller M.M."/>
            <person name="Sternberg P.W."/>
            <person name="Aroian R.V."/>
        </authorList>
    </citation>
    <scope>NUCLEOTIDE SEQUENCE</scope>
    <source>
        <strain evidence="2">HY135</strain>
    </source>
</reference>
<gene>
    <name evidence="1" type="primary">Acey_s0100.g3265</name>
    <name evidence="1" type="ORF">Y032_0100g3265</name>
</gene>
<protein>
    <submittedName>
        <fullName evidence="1">Uncharacterized protein</fullName>
    </submittedName>
</protein>
<sequence length="82" mass="9614">MKFSLPHWTIDFIFYREDNLFFSTSVSMFGDLWRSLLLPRSGAGLQLHEISPHGFMKSKYCQLSFFLAYTPCKILIITHAKH</sequence>
<accession>A0A016TIA1</accession>
<comment type="caution">
    <text evidence="1">The sequence shown here is derived from an EMBL/GenBank/DDBJ whole genome shotgun (WGS) entry which is preliminary data.</text>
</comment>
<evidence type="ECO:0000313" key="2">
    <source>
        <dbReference type="Proteomes" id="UP000024635"/>
    </source>
</evidence>
<name>A0A016TIA1_9BILA</name>